<evidence type="ECO:0000256" key="4">
    <source>
        <dbReference type="PROSITE-ProRule" id="PRU00433"/>
    </source>
</evidence>
<comment type="caution">
    <text evidence="7">The sequence shown here is derived from an EMBL/GenBank/DDBJ whole genome shotgun (WGS) entry which is preliminary data.</text>
</comment>
<evidence type="ECO:0000256" key="3">
    <source>
        <dbReference type="ARBA" id="ARBA00023004"/>
    </source>
</evidence>
<evidence type="ECO:0000313" key="8">
    <source>
        <dbReference type="Proteomes" id="UP001285263"/>
    </source>
</evidence>
<name>A0ABU5DB14_9BURK</name>
<keyword evidence="5" id="KW-0732">Signal</keyword>
<keyword evidence="1 4" id="KW-0349">Heme</keyword>
<feature type="domain" description="Cytochrome c" evidence="6">
    <location>
        <begin position="98"/>
        <end position="212"/>
    </location>
</feature>
<dbReference type="Gene3D" id="1.10.760.10">
    <property type="entry name" value="Cytochrome c-like domain"/>
    <property type="match status" value="1"/>
</dbReference>
<evidence type="ECO:0000256" key="1">
    <source>
        <dbReference type="ARBA" id="ARBA00022617"/>
    </source>
</evidence>
<reference evidence="7 8" key="1">
    <citation type="submission" date="2023-11" db="EMBL/GenBank/DDBJ databases">
        <title>Paucibacter sp. nov., isolated from fresh soil in Korea.</title>
        <authorList>
            <person name="Le N.T.T."/>
        </authorList>
    </citation>
    <scope>NUCLEOTIDE SEQUENCE [LARGE SCALE GENOMIC DNA]</scope>
    <source>
        <strain evidence="7 8">R3-3</strain>
    </source>
</reference>
<dbReference type="Pfam" id="PF00034">
    <property type="entry name" value="Cytochrom_C"/>
    <property type="match status" value="1"/>
</dbReference>
<keyword evidence="2 4" id="KW-0479">Metal-binding</keyword>
<dbReference type="Proteomes" id="UP001285263">
    <property type="component" value="Unassembled WGS sequence"/>
</dbReference>
<dbReference type="InterPro" id="IPR030999">
    <property type="entry name" value="Thiosulf_SoxX"/>
</dbReference>
<dbReference type="SUPFAM" id="SSF46626">
    <property type="entry name" value="Cytochrome c"/>
    <property type="match status" value="1"/>
</dbReference>
<dbReference type="InterPro" id="IPR036909">
    <property type="entry name" value="Cyt_c-like_dom_sf"/>
</dbReference>
<dbReference type="NCBIfam" id="TIGR04485">
    <property type="entry name" value="thiosulf_SoxX"/>
    <property type="match status" value="1"/>
</dbReference>
<dbReference type="InterPro" id="IPR016823">
    <property type="entry name" value="Thiosulf_SoxX_II"/>
</dbReference>
<dbReference type="RefSeq" id="WP_320421353.1">
    <property type="nucleotide sequence ID" value="NZ_JAXCLA010000001.1"/>
</dbReference>
<keyword evidence="3 4" id="KW-0408">Iron</keyword>
<sequence length="218" mass="23245">MNKTHIAMALAASAAALVLAACATSSSEPDPAQVDAAAQAMLKTSFREQGIAKLDRLQQDEIQQACSGDKAPPAAVTAKLEAAQMATVKWPADGKYLGDWKEGEKLAQNGRGMTWTDKAGEPSGGNCYNCHQIGKSEISFGTIGPSLYQYGKLRGVADPSAKESEAIVKYTWGKIWNAKATNACSNMPRFGHFGVLNEKQVQDLMALLLDPKSPVNTQ</sequence>
<dbReference type="PROSITE" id="PS51257">
    <property type="entry name" value="PROKAR_LIPOPROTEIN"/>
    <property type="match status" value="1"/>
</dbReference>
<evidence type="ECO:0000256" key="5">
    <source>
        <dbReference type="SAM" id="SignalP"/>
    </source>
</evidence>
<dbReference type="PIRSF" id="PIRSF024608">
    <property type="entry name" value="UCP024608"/>
    <property type="match status" value="1"/>
</dbReference>
<proteinExistence type="predicted"/>
<evidence type="ECO:0000313" key="7">
    <source>
        <dbReference type="EMBL" id="MDY0743462.1"/>
    </source>
</evidence>
<dbReference type="EMBL" id="JAXCLA010000001">
    <property type="protein sequence ID" value="MDY0743462.1"/>
    <property type="molecule type" value="Genomic_DNA"/>
</dbReference>
<dbReference type="InterPro" id="IPR009056">
    <property type="entry name" value="Cyt_c-like_dom"/>
</dbReference>
<evidence type="ECO:0000256" key="2">
    <source>
        <dbReference type="ARBA" id="ARBA00022723"/>
    </source>
</evidence>
<protein>
    <submittedName>
        <fullName evidence="7">Sulfur oxidation c-type cytochrome SoxX</fullName>
    </submittedName>
</protein>
<accession>A0ABU5DB14</accession>
<gene>
    <name evidence="7" type="primary">soxX</name>
    <name evidence="7" type="ORF">SNE35_03055</name>
</gene>
<dbReference type="PROSITE" id="PS51007">
    <property type="entry name" value="CYTC"/>
    <property type="match status" value="1"/>
</dbReference>
<evidence type="ECO:0000259" key="6">
    <source>
        <dbReference type="PROSITE" id="PS51007"/>
    </source>
</evidence>
<feature type="chain" id="PRO_5045529644" evidence="5">
    <location>
        <begin position="21"/>
        <end position="218"/>
    </location>
</feature>
<feature type="signal peptide" evidence="5">
    <location>
        <begin position="1"/>
        <end position="20"/>
    </location>
</feature>
<organism evidence="7 8">
    <name type="scientific">Roseateles agri</name>
    <dbReference type="NCBI Taxonomy" id="3098619"/>
    <lineage>
        <taxon>Bacteria</taxon>
        <taxon>Pseudomonadati</taxon>
        <taxon>Pseudomonadota</taxon>
        <taxon>Betaproteobacteria</taxon>
        <taxon>Burkholderiales</taxon>
        <taxon>Sphaerotilaceae</taxon>
        <taxon>Roseateles</taxon>
    </lineage>
</organism>
<keyword evidence="8" id="KW-1185">Reference proteome</keyword>